<dbReference type="InterPro" id="IPR009332">
    <property type="entry name" value="Med22"/>
</dbReference>
<keyword evidence="6" id="KW-1185">Reference proteome</keyword>
<keyword evidence="2" id="KW-0805">Transcription regulation</keyword>
<evidence type="ECO:0008006" key="7">
    <source>
        <dbReference type="Google" id="ProtNLM"/>
    </source>
</evidence>
<proteinExistence type="predicted"/>
<protein>
    <recommendedName>
        <fullName evidence="7">Mediator complex subunit 22</fullName>
    </recommendedName>
</protein>
<dbReference type="AlphaFoldDB" id="A0A8T0GAW0"/>
<organism evidence="5 6">
    <name type="scientific">Ceratodon purpureus</name>
    <name type="common">Fire moss</name>
    <name type="synonym">Dicranum purpureum</name>
    <dbReference type="NCBI Taxonomy" id="3225"/>
    <lineage>
        <taxon>Eukaryota</taxon>
        <taxon>Viridiplantae</taxon>
        <taxon>Streptophyta</taxon>
        <taxon>Embryophyta</taxon>
        <taxon>Bryophyta</taxon>
        <taxon>Bryophytina</taxon>
        <taxon>Bryopsida</taxon>
        <taxon>Dicranidae</taxon>
        <taxon>Pseudoditrichales</taxon>
        <taxon>Ditrichaceae</taxon>
        <taxon>Ceratodon</taxon>
    </lineage>
</organism>
<evidence type="ECO:0000256" key="2">
    <source>
        <dbReference type="ARBA" id="ARBA00023015"/>
    </source>
</evidence>
<name>A0A8T0GAW0_CERPU</name>
<evidence type="ECO:0000256" key="4">
    <source>
        <dbReference type="ARBA" id="ARBA00023242"/>
    </source>
</evidence>
<gene>
    <name evidence="5" type="ORF">KC19_12G134600</name>
</gene>
<keyword evidence="3" id="KW-0804">Transcription</keyword>
<accession>A0A8T0GAW0</accession>
<sequence>MNKGGNAGGQGGGVGNFGPGGVAGPTAAAAAQAAQRQRSLLQRADADIGSLLDNFSHLLKAARINDPVRNAQEAFQMEVHAARVVQAADSLLKLVSELKQSAVFSDFLSLNRSINQRIVKFGELSEDTDKLLLNIGEEVAASLQELESHYYASPYRTLETDTELFQPSSNSDGG</sequence>
<comment type="caution">
    <text evidence="5">The sequence shown here is derived from an EMBL/GenBank/DDBJ whole genome shotgun (WGS) entry which is preliminary data.</text>
</comment>
<evidence type="ECO:0000256" key="1">
    <source>
        <dbReference type="ARBA" id="ARBA00004123"/>
    </source>
</evidence>
<dbReference type="Proteomes" id="UP000822688">
    <property type="component" value="Chromosome 12"/>
</dbReference>
<dbReference type="GO" id="GO:0006357">
    <property type="term" value="P:regulation of transcription by RNA polymerase II"/>
    <property type="evidence" value="ECO:0007669"/>
    <property type="project" value="InterPro"/>
</dbReference>
<comment type="subcellular location">
    <subcellularLocation>
        <location evidence="1">Nucleus</location>
    </subcellularLocation>
</comment>
<evidence type="ECO:0000313" key="6">
    <source>
        <dbReference type="Proteomes" id="UP000822688"/>
    </source>
</evidence>
<reference evidence="5" key="1">
    <citation type="submission" date="2020-06" db="EMBL/GenBank/DDBJ databases">
        <title>WGS assembly of Ceratodon purpureus strain R40.</title>
        <authorList>
            <person name="Carey S.B."/>
            <person name="Jenkins J."/>
            <person name="Shu S."/>
            <person name="Lovell J.T."/>
            <person name="Sreedasyam A."/>
            <person name="Maumus F."/>
            <person name="Tiley G.P."/>
            <person name="Fernandez-Pozo N."/>
            <person name="Barry K."/>
            <person name="Chen C."/>
            <person name="Wang M."/>
            <person name="Lipzen A."/>
            <person name="Daum C."/>
            <person name="Saski C.A."/>
            <person name="Payton A.C."/>
            <person name="Mcbreen J.C."/>
            <person name="Conrad R.E."/>
            <person name="Kollar L.M."/>
            <person name="Olsson S."/>
            <person name="Huttunen S."/>
            <person name="Landis J.B."/>
            <person name="Wickett N.J."/>
            <person name="Johnson M.G."/>
            <person name="Rensing S.A."/>
            <person name="Grimwood J."/>
            <person name="Schmutz J."/>
            <person name="Mcdaniel S.F."/>
        </authorList>
    </citation>
    <scope>NUCLEOTIDE SEQUENCE</scope>
    <source>
        <strain evidence="5">R40</strain>
    </source>
</reference>
<dbReference type="PANTHER" id="PTHR12434:SF6">
    <property type="entry name" value="MEDIATOR OF RNA POLYMERASE II TRANSCRIPTION SUBUNIT 22"/>
    <property type="match status" value="1"/>
</dbReference>
<dbReference type="PANTHER" id="PTHR12434">
    <property type="entry name" value="MEDIATOR OF RNA POLYMERASE II TRANSCRIPTION SUBUNIT 22"/>
    <property type="match status" value="1"/>
</dbReference>
<keyword evidence="4" id="KW-0539">Nucleus</keyword>
<dbReference type="GO" id="GO:0003712">
    <property type="term" value="F:transcription coregulator activity"/>
    <property type="evidence" value="ECO:0007669"/>
    <property type="project" value="InterPro"/>
</dbReference>
<dbReference type="GO" id="GO:0016592">
    <property type="term" value="C:mediator complex"/>
    <property type="evidence" value="ECO:0007669"/>
    <property type="project" value="InterPro"/>
</dbReference>
<dbReference type="EMBL" id="CM026433">
    <property type="protein sequence ID" value="KAG0554978.1"/>
    <property type="molecule type" value="Genomic_DNA"/>
</dbReference>
<dbReference type="Pfam" id="PF06179">
    <property type="entry name" value="Med22"/>
    <property type="match status" value="1"/>
</dbReference>
<evidence type="ECO:0000313" key="5">
    <source>
        <dbReference type="EMBL" id="KAG0554978.1"/>
    </source>
</evidence>
<evidence type="ECO:0000256" key="3">
    <source>
        <dbReference type="ARBA" id="ARBA00023163"/>
    </source>
</evidence>